<evidence type="ECO:0000313" key="2">
    <source>
        <dbReference type="Proteomes" id="UP001597112"/>
    </source>
</evidence>
<comment type="caution">
    <text evidence="1">The sequence shown here is derived from an EMBL/GenBank/DDBJ whole genome shotgun (WGS) entry which is preliminary data.</text>
</comment>
<evidence type="ECO:0000313" key="1">
    <source>
        <dbReference type="EMBL" id="MFD1000183.1"/>
    </source>
</evidence>
<accession>A0ABW3K4L9</accession>
<dbReference type="Proteomes" id="UP001597112">
    <property type="component" value="Unassembled WGS sequence"/>
</dbReference>
<proteinExistence type="predicted"/>
<gene>
    <name evidence="1" type="ORF">ACFQ21_12750</name>
</gene>
<protein>
    <submittedName>
        <fullName evidence="1">Uncharacterized protein</fullName>
    </submittedName>
</protein>
<keyword evidence="2" id="KW-1185">Reference proteome</keyword>
<organism evidence="1 2">
    <name type="scientific">Ohtaekwangia kribbensis</name>
    <dbReference type="NCBI Taxonomy" id="688913"/>
    <lineage>
        <taxon>Bacteria</taxon>
        <taxon>Pseudomonadati</taxon>
        <taxon>Bacteroidota</taxon>
        <taxon>Cytophagia</taxon>
        <taxon>Cytophagales</taxon>
        <taxon>Fulvivirgaceae</taxon>
        <taxon>Ohtaekwangia</taxon>
    </lineage>
</organism>
<sequence length="281" mass="31846">MKTHDHNAQGVKSSLIAIEADFNAELNKYINVVETATLVSQNQGGVSTDGRGIRSSRIFTRQVLSGLSLLKLLSHSSPHDLLWDVGSVASLSRNLIEGFLSLYYFGLEKISDEEAELRFFIAQRHRNIELYNIRKAYNIPSSELEDFKNGIPIETDRIKNHLFFKTLTEAQKKRILNGAEMYKTRQEFEAEIPFCKGLIANYRQLSNLVHPLPLYIEQISNDHGRGLGSVGEIGYCLLCTMFGRKYLAASTVGIVDHFPNHFSSQIKKEIDNLRNLIHEGF</sequence>
<reference evidence="2" key="1">
    <citation type="journal article" date="2019" name="Int. J. Syst. Evol. Microbiol.">
        <title>The Global Catalogue of Microorganisms (GCM) 10K type strain sequencing project: providing services to taxonomists for standard genome sequencing and annotation.</title>
        <authorList>
            <consortium name="The Broad Institute Genomics Platform"/>
            <consortium name="The Broad Institute Genome Sequencing Center for Infectious Disease"/>
            <person name="Wu L."/>
            <person name="Ma J."/>
        </authorList>
    </citation>
    <scope>NUCLEOTIDE SEQUENCE [LARGE SCALE GENOMIC DNA]</scope>
    <source>
        <strain evidence="2">CCUG 58938</strain>
    </source>
</reference>
<dbReference type="EMBL" id="JBHTKA010000003">
    <property type="protein sequence ID" value="MFD1000183.1"/>
    <property type="molecule type" value="Genomic_DNA"/>
</dbReference>
<name>A0ABW3K4L9_9BACT</name>
<dbReference type="RefSeq" id="WP_377579580.1">
    <property type="nucleotide sequence ID" value="NZ_JBHTKA010000003.1"/>
</dbReference>